<evidence type="ECO:0000256" key="4">
    <source>
        <dbReference type="SAM" id="Phobius"/>
    </source>
</evidence>
<evidence type="ECO:0000313" key="6">
    <source>
        <dbReference type="Proteomes" id="UP000683310"/>
    </source>
</evidence>
<keyword evidence="4" id="KW-1133">Transmembrane helix</keyword>
<feature type="compositionally biased region" description="Basic and acidic residues" evidence="3">
    <location>
        <begin position="42"/>
        <end position="56"/>
    </location>
</feature>
<accession>A0ABX8CUH9</accession>
<name>A0ABX8CUH9_9NOCA</name>
<dbReference type="Proteomes" id="UP000683310">
    <property type="component" value="Chromosome"/>
</dbReference>
<dbReference type="RefSeq" id="WP_213558620.1">
    <property type="nucleotide sequence ID" value="NZ_JBHXAJ010000003.1"/>
</dbReference>
<sequence length="287" mass="29808">MSDDAAQDKKTEDDSIAEADSQGNAEKVTEPEAAEPEASTEAEPKVTTEAEPKASVDAEAAAGSEPKPEQPAADSKSGKSGLLSAVPVPLVALGALGVVAVAAIAGAAGFWWQSHDRAQQLDNRDNATSAACGFVRTLTAYDEKSLPDFAARMKSQIADGGEFAQSFEPVASDLQDLLIKQHAKATLSMLRCAYENGDANKATILVDVLQTASNDLHAQPVVLPLPSYVELEKKGDKWLVTKYRTVYGNDDSAIPGAGGDKQGIQPSGQATPPAQPAPTSAAPKPGN</sequence>
<dbReference type="EMBL" id="CP074371">
    <property type="protein sequence ID" value="QVI22539.1"/>
    <property type="molecule type" value="Genomic_DNA"/>
</dbReference>
<reference evidence="5 6" key="1">
    <citation type="submission" date="2021-04" db="EMBL/GenBank/DDBJ databases">
        <title>Nocardia tengchongensis.</title>
        <authorList>
            <person name="Zhuang k."/>
            <person name="Ran Y."/>
            <person name="Li W."/>
        </authorList>
    </citation>
    <scope>NUCLEOTIDE SEQUENCE [LARGE SCALE GENOMIC DNA]</scope>
    <source>
        <strain evidence="5 6">CFH S0057</strain>
    </source>
</reference>
<feature type="region of interest" description="Disordered" evidence="3">
    <location>
        <begin position="250"/>
        <end position="287"/>
    </location>
</feature>
<protein>
    <recommendedName>
        <fullName evidence="7">Mce-associated membrane protein</fullName>
    </recommendedName>
</protein>
<organism evidence="5 6">
    <name type="scientific">Nocardia tengchongensis</name>
    <dbReference type="NCBI Taxonomy" id="2055889"/>
    <lineage>
        <taxon>Bacteria</taxon>
        <taxon>Bacillati</taxon>
        <taxon>Actinomycetota</taxon>
        <taxon>Actinomycetes</taxon>
        <taxon>Mycobacteriales</taxon>
        <taxon>Nocardiaceae</taxon>
        <taxon>Nocardia</taxon>
    </lineage>
</organism>
<evidence type="ECO:0000256" key="1">
    <source>
        <dbReference type="ARBA" id="ARBA00004370"/>
    </source>
</evidence>
<feature type="compositionally biased region" description="Low complexity" evidence="3">
    <location>
        <begin position="266"/>
        <end position="287"/>
    </location>
</feature>
<comment type="subcellular location">
    <subcellularLocation>
        <location evidence="1">Membrane</location>
    </subcellularLocation>
</comment>
<dbReference type="PANTHER" id="PTHR37042:SF4">
    <property type="entry name" value="OUTER MEMBRANE PROTEIN RV1973"/>
    <property type="match status" value="1"/>
</dbReference>
<keyword evidence="6" id="KW-1185">Reference proteome</keyword>
<feature type="transmembrane region" description="Helical" evidence="4">
    <location>
        <begin position="90"/>
        <end position="112"/>
    </location>
</feature>
<gene>
    <name evidence="5" type="ORF">KHQ06_05695</name>
</gene>
<dbReference type="PANTHER" id="PTHR37042">
    <property type="entry name" value="OUTER MEMBRANE PROTEIN RV1973"/>
    <property type="match status" value="1"/>
</dbReference>
<feature type="compositionally biased region" description="Basic and acidic residues" evidence="3">
    <location>
        <begin position="1"/>
        <end position="13"/>
    </location>
</feature>
<feature type="region of interest" description="Disordered" evidence="3">
    <location>
        <begin position="1"/>
        <end position="79"/>
    </location>
</feature>
<proteinExistence type="predicted"/>
<evidence type="ECO:0000256" key="3">
    <source>
        <dbReference type="SAM" id="MobiDB-lite"/>
    </source>
</evidence>
<evidence type="ECO:0000313" key="5">
    <source>
        <dbReference type="EMBL" id="QVI22539.1"/>
    </source>
</evidence>
<keyword evidence="4" id="KW-0812">Transmembrane</keyword>
<keyword evidence="2 4" id="KW-0472">Membrane</keyword>
<evidence type="ECO:0008006" key="7">
    <source>
        <dbReference type="Google" id="ProtNLM"/>
    </source>
</evidence>
<evidence type="ECO:0000256" key="2">
    <source>
        <dbReference type="ARBA" id="ARBA00023136"/>
    </source>
</evidence>